<organism evidence="1">
    <name type="scientific">Nothobranchius furzeri</name>
    <name type="common">Turquoise killifish</name>
    <dbReference type="NCBI Taxonomy" id="105023"/>
    <lineage>
        <taxon>Eukaryota</taxon>
        <taxon>Metazoa</taxon>
        <taxon>Chordata</taxon>
        <taxon>Craniata</taxon>
        <taxon>Vertebrata</taxon>
        <taxon>Euteleostomi</taxon>
        <taxon>Actinopterygii</taxon>
        <taxon>Neopterygii</taxon>
        <taxon>Teleostei</taxon>
        <taxon>Neoteleostei</taxon>
        <taxon>Acanthomorphata</taxon>
        <taxon>Ovalentaria</taxon>
        <taxon>Atherinomorphae</taxon>
        <taxon>Cyprinodontiformes</taxon>
        <taxon>Nothobranchiidae</taxon>
        <taxon>Nothobranchius</taxon>
    </lineage>
</organism>
<reference evidence="1" key="1">
    <citation type="submission" date="2016-05" db="EMBL/GenBank/DDBJ databases">
        <authorList>
            <person name="Lavstsen T."/>
            <person name="Jespersen J.S."/>
        </authorList>
    </citation>
    <scope>NUCLEOTIDE SEQUENCE</scope>
    <source>
        <tissue evidence="1">Brain</tissue>
    </source>
</reference>
<evidence type="ECO:0000313" key="1">
    <source>
        <dbReference type="EMBL" id="SBP61556.1"/>
    </source>
</evidence>
<sequence>LLPKLTKFLFIQRARVVTLRQPPPHPPWTGRAVSPDPTWCPVRAILHVELSTSSQSRPWSTIFHRAERTSRCPASKHCCGMTPPSYEYTKRESNIRHIAISQLFSPSSLW</sequence>
<protein>
    <submittedName>
        <fullName evidence="1">Uncharacterized protein</fullName>
    </submittedName>
</protein>
<gene>
    <name evidence="1" type="primary">Nfu_g_1_012196</name>
</gene>
<dbReference type="AlphaFoldDB" id="A0A1A8B4E1"/>
<feature type="non-terminal residue" evidence="1">
    <location>
        <position position="1"/>
    </location>
</feature>
<name>A0A1A8B4E1_NOTFU</name>
<reference evidence="1" key="2">
    <citation type="submission" date="2016-06" db="EMBL/GenBank/DDBJ databases">
        <title>The genome of a short-lived fish provides insights into sex chromosome evolution and the genetic control of aging.</title>
        <authorList>
            <person name="Reichwald K."/>
            <person name="Felder M."/>
            <person name="Petzold A."/>
            <person name="Koch P."/>
            <person name="Groth M."/>
            <person name="Platzer M."/>
        </authorList>
    </citation>
    <scope>NUCLEOTIDE SEQUENCE</scope>
    <source>
        <tissue evidence="1">Brain</tissue>
    </source>
</reference>
<accession>A0A1A8B4E1</accession>
<proteinExistence type="predicted"/>
<dbReference type="EMBL" id="HADY01023071">
    <property type="protein sequence ID" value="SBP61556.1"/>
    <property type="molecule type" value="Transcribed_RNA"/>
</dbReference>